<comment type="caution">
    <text evidence="1">The sequence shown here is derived from an EMBL/GenBank/DDBJ whole genome shotgun (WGS) entry which is preliminary data.</text>
</comment>
<evidence type="ECO:0000313" key="2">
    <source>
        <dbReference type="Proteomes" id="UP000275408"/>
    </source>
</evidence>
<gene>
    <name evidence="1" type="ORF">pdam_00023630</name>
</gene>
<organism evidence="1 2">
    <name type="scientific">Pocillopora damicornis</name>
    <name type="common">Cauliflower coral</name>
    <name type="synonym">Millepora damicornis</name>
    <dbReference type="NCBI Taxonomy" id="46731"/>
    <lineage>
        <taxon>Eukaryota</taxon>
        <taxon>Metazoa</taxon>
        <taxon>Cnidaria</taxon>
        <taxon>Anthozoa</taxon>
        <taxon>Hexacorallia</taxon>
        <taxon>Scleractinia</taxon>
        <taxon>Astrocoeniina</taxon>
        <taxon>Pocilloporidae</taxon>
        <taxon>Pocillopora</taxon>
    </lineage>
</organism>
<protein>
    <submittedName>
        <fullName evidence="1">Uncharacterized protein</fullName>
    </submittedName>
</protein>
<dbReference type="AlphaFoldDB" id="A0A3M6UVY4"/>
<proteinExistence type="predicted"/>
<dbReference type="EMBL" id="RCHS01000616">
    <property type="protein sequence ID" value="RMX57759.1"/>
    <property type="molecule type" value="Genomic_DNA"/>
</dbReference>
<name>A0A3M6UVY4_POCDA</name>
<reference evidence="1 2" key="1">
    <citation type="journal article" date="2018" name="Sci. Rep.">
        <title>Comparative analysis of the Pocillopora damicornis genome highlights role of immune system in coral evolution.</title>
        <authorList>
            <person name="Cunning R."/>
            <person name="Bay R.A."/>
            <person name="Gillette P."/>
            <person name="Baker A.C."/>
            <person name="Traylor-Knowles N."/>
        </authorList>
    </citation>
    <scope>NUCLEOTIDE SEQUENCE [LARGE SCALE GENOMIC DNA]</scope>
    <source>
        <strain evidence="1">RSMAS</strain>
        <tissue evidence="1">Whole animal</tissue>
    </source>
</reference>
<accession>A0A3M6UVY4</accession>
<evidence type="ECO:0000313" key="1">
    <source>
        <dbReference type="EMBL" id="RMX57759.1"/>
    </source>
</evidence>
<sequence length="216" mass="23609">MADLVLCLPSTSAQIATQPVADAVILDGTAVMVSLKILEGKSIYSTYGEGILSSTERTEMRLLLPCKHEEEDTRLMVHVLDAASSGHRRNRIRNNDTDVVVLAISVASTLPTDELWITYGSGKNVRNTPALAITMSLGPDKASTLSMFHAPTRCDTVSFFGGCGKKTARDVWNVFPQLTPVLKVLKALPQEIAEECMAVLEKFVVLTYDRKATLRK</sequence>
<keyword evidence="2" id="KW-1185">Reference proteome</keyword>
<dbReference type="Proteomes" id="UP000275408">
    <property type="component" value="Unassembled WGS sequence"/>
</dbReference>